<dbReference type="AlphaFoldDB" id="A0A1S8A4Y6"/>
<protein>
    <submittedName>
        <fullName evidence="1">Uncharacterized protein</fullName>
    </submittedName>
</protein>
<organism evidence="1">
    <name type="scientific">Rosellinia necatrix</name>
    <name type="common">White root-rot fungus</name>
    <dbReference type="NCBI Taxonomy" id="77044"/>
    <lineage>
        <taxon>Eukaryota</taxon>
        <taxon>Fungi</taxon>
        <taxon>Dikarya</taxon>
        <taxon>Ascomycota</taxon>
        <taxon>Pezizomycotina</taxon>
        <taxon>Sordariomycetes</taxon>
        <taxon>Xylariomycetidae</taxon>
        <taxon>Xylariales</taxon>
        <taxon>Xylariaceae</taxon>
        <taxon>Rosellinia</taxon>
    </lineage>
</organism>
<gene>
    <name evidence="1" type="ORF">SAMD00023353_0104050</name>
</gene>
<sequence>MKFLAPAEFLIEGTGEDGFRFNTTAGWQVADMIIDNGLRNGYTIYRQGAIIGCGNLLVFDEIDQESEILDGGPLPPGWVTNFPIGFISPPLHVKRRYQTRKRLFRADFITWPLIVCPEAENVIASSVGRRVYKLAAIDPSGRYGLRDTQKTSGTRFCVGFDGTKYHYPTLSSSINYYYQMYPGQDVFSHLVPLAAADEARTISADDDFDEEPTPGEEYELPCDHAQQRCHGSCQERY</sequence>
<accession>A0A1S8A4Y6</accession>
<keyword evidence="2" id="KW-1185">Reference proteome</keyword>
<proteinExistence type="predicted"/>
<reference evidence="1" key="1">
    <citation type="submission" date="2016-03" db="EMBL/GenBank/DDBJ databases">
        <title>Draft genome sequence of Rosellinia necatrix.</title>
        <authorList>
            <person name="Kanematsu S."/>
        </authorList>
    </citation>
    <scope>NUCLEOTIDE SEQUENCE [LARGE SCALE GENOMIC DNA]</scope>
    <source>
        <strain evidence="1">W97</strain>
    </source>
</reference>
<dbReference type="Proteomes" id="UP000054516">
    <property type="component" value="Unassembled WGS sequence"/>
</dbReference>
<dbReference type="EMBL" id="DF977446">
    <property type="protein sequence ID" value="GAW25099.1"/>
    <property type="molecule type" value="Genomic_DNA"/>
</dbReference>
<evidence type="ECO:0000313" key="2">
    <source>
        <dbReference type="Proteomes" id="UP000054516"/>
    </source>
</evidence>
<name>A0A1S8A4Y6_ROSNE</name>
<evidence type="ECO:0000313" key="1">
    <source>
        <dbReference type="EMBL" id="GAW25099.1"/>
    </source>
</evidence>
<dbReference type="OrthoDB" id="4752708at2759"/>